<sequence length="184" mass="19983">MPDSFERKGQEVYSKARLAVLAGVTALLASLDLDASCASAMVEDPNHPKWATVQAAYQAFGSARKVETRATKARADKVEADWEAHRASATEASPTSEAAQWLEHFQSQAAEWEDGSFDPMADLESKSTVSGGMVDDYSMHVFSDGSVVVVDNGTMGEDWCPEETTYASLPDAMQAYEPHPEELD</sequence>
<accession>A0A1F7W547</accession>
<protein>
    <submittedName>
        <fullName evidence="1">Uncharacterized protein</fullName>
    </submittedName>
</protein>
<reference evidence="1 2" key="1">
    <citation type="journal article" date="2016" name="Nat. Commun.">
        <title>Thousands of microbial genomes shed light on interconnected biogeochemical processes in an aquifer system.</title>
        <authorList>
            <person name="Anantharaman K."/>
            <person name="Brown C.T."/>
            <person name="Hug L.A."/>
            <person name="Sharon I."/>
            <person name="Castelle C.J."/>
            <person name="Probst A.J."/>
            <person name="Thomas B.C."/>
            <person name="Singh A."/>
            <person name="Wilkins M.J."/>
            <person name="Karaoz U."/>
            <person name="Brodie E.L."/>
            <person name="Williams K.H."/>
            <person name="Hubbard S.S."/>
            <person name="Banfield J.F."/>
        </authorList>
    </citation>
    <scope>NUCLEOTIDE SEQUENCE [LARGE SCALE GENOMIC DNA]</scope>
</reference>
<evidence type="ECO:0000313" key="1">
    <source>
        <dbReference type="EMBL" id="OGL97943.1"/>
    </source>
</evidence>
<evidence type="ECO:0000313" key="2">
    <source>
        <dbReference type="Proteomes" id="UP000176501"/>
    </source>
</evidence>
<dbReference type="AlphaFoldDB" id="A0A1F7W547"/>
<dbReference type="EMBL" id="MGFE01000026">
    <property type="protein sequence ID" value="OGL97943.1"/>
    <property type="molecule type" value="Genomic_DNA"/>
</dbReference>
<organism evidence="1 2">
    <name type="scientific">Candidatus Uhrbacteria bacterium RIFOXYB2_FULL_57_15</name>
    <dbReference type="NCBI Taxonomy" id="1802422"/>
    <lineage>
        <taxon>Bacteria</taxon>
        <taxon>Candidatus Uhriibacteriota</taxon>
    </lineage>
</organism>
<name>A0A1F7W547_9BACT</name>
<gene>
    <name evidence="1" type="ORF">A2304_05310</name>
</gene>
<proteinExistence type="predicted"/>
<dbReference type="Proteomes" id="UP000176501">
    <property type="component" value="Unassembled WGS sequence"/>
</dbReference>
<comment type="caution">
    <text evidence="1">The sequence shown here is derived from an EMBL/GenBank/DDBJ whole genome shotgun (WGS) entry which is preliminary data.</text>
</comment>